<keyword evidence="3" id="KW-0238">DNA-binding</keyword>
<dbReference type="EMBL" id="CP102290">
    <property type="protein sequence ID" value="UWP58151.1"/>
    <property type="molecule type" value="Genomic_DNA"/>
</dbReference>
<reference evidence="6" key="1">
    <citation type="journal article" date="2022" name="Cell">
        <title>Design, construction, and in vivo augmentation of a complex gut microbiome.</title>
        <authorList>
            <person name="Cheng A.G."/>
            <person name="Ho P.Y."/>
            <person name="Aranda-Diaz A."/>
            <person name="Jain S."/>
            <person name="Yu F.B."/>
            <person name="Meng X."/>
            <person name="Wang M."/>
            <person name="Iakiviak M."/>
            <person name="Nagashima K."/>
            <person name="Zhao A."/>
            <person name="Murugkar P."/>
            <person name="Patil A."/>
            <person name="Atabakhsh K."/>
            <person name="Weakley A."/>
            <person name="Yan J."/>
            <person name="Brumbaugh A.R."/>
            <person name="Higginbottom S."/>
            <person name="Dimas A."/>
            <person name="Shiver A.L."/>
            <person name="Deutschbauer A."/>
            <person name="Neff N."/>
            <person name="Sonnenburg J.L."/>
            <person name="Huang K.C."/>
            <person name="Fischbach M.A."/>
        </authorList>
    </citation>
    <scope>NUCLEOTIDE SEQUENCE</scope>
    <source>
        <strain evidence="6">DSM 19829</strain>
    </source>
</reference>
<dbReference type="PANTHER" id="PTHR30126">
    <property type="entry name" value="HTH-TYPE TRANSCRIPTIONAL REGULATOR"/>
    <property type="match status" value="1"/>
</dbReference>
<feature type="domain" description="HTH lysR-type" evidence="5">
    <location>
        <begin position="1"/>
        <end position="58"/>
    </location>
</feature>
<dbReference type="Pfam" id="PF00126">
    <property type="entry name" value="HTH_1"/>
    <property type="match status" value="1"/>
</dbReference>
<dbReference type="InterPro" id="IPR036390">
    <property type="entry name" value="WH_DNA-bd_sf"/>
</dbReference>
<dbReference type="PROSITE" id="PS50931">
    <property type="entry name" value="HTH_LYSR"/>
    <property type="match status" value="1"/>
</dbReference>
<sequence>MTLRHLRIFIAVAETKSMSEAARQCFITQPTVSQTIHELEEHYGTQLFERLSRKLYITDSGTRLLSYARQVVDQFEILEHSMLDNPARETLHIGATITVGTCLLPQILNDFEQKMPGIDTYACISNTAEIEQKLLDSSLDIGIVEGNVQSPELISIPMIEDYLVLACDRSHPFATRRIIRAEELEYEKFVMRESGSGTRALFEHYLHRHNLQVTIGWEANSPLAIRNAILYNRGLSVISVRLFEQEILTGDIHVICLASREWERTFKLVYHKNKYLTPSIEAMRSILPNYRRPDFLGGIEVGLLQDNMYE</sequence>
<dbReference type="SUPFAM" id="SSF46785">
    <property type="entry name" value="Winged helix' DNA-binding domain"/>
    <property type="match status" value="1"/>
</dbReference>
<accession>A0ABY5VD43</accession>
<dbReference type="InterPro" id="IPR005119">
    <property type="entry name" value="LysR_subst-bd"/>
</dbReference>
<keyword evidence="7" id="KW-1185">Reference proteome</keyword>
<evidence type="ECO:0000313" key="6">
    <source>
        <dbReference type="EMBL" id="UWP58151.1"/>
    </source>
</evidence>
<dbReference type="RefSeq" id="WP_028529533.1">
    <property type="nucleotide sequence ID" value="NZ_CABLBR010000027.1"/>
</dbReference>
<dbReference type="Gene3D" id="1.10.10.10">
    <property type="entry name" value="Winged helix-like DNA-binding domain superfamily/Winged helix DNA-binding domain"/>
    <property type="match status" value="1"/>
</dbReference>
<protein>
    <submittedName>
        <fullName evidence="6">LysR family transcriptional regulator</fullName>
    </submittedName>
</protein>
<dbReference type="PRINTS" id="PR00039">
    <property type="entry name" value="HTHLYSR"/>
</dbReference>
<dbReference type="Pfam" id="PF03466">
    <property type="entry name" value="LysR_substrate"/>
    <property type="match status" value="1"/>
</dbReference>
<evidence type="ECO:0000256" key="4">
    <source>
        <dbReference type="ARBA" id="ARBA00023163"/>
    </source>
</evidence>
<dbReference type="SUPFAM" id="SSF53850">
    <property type="entry name" value="Periplasmic binding protein-like II"/>
    <property type="match status" value="1"/>
</dbReference>
<keyword evidence="2" id="KW-0805">Transcription regulation</keyword>
<dbReference type="PANTHER" id="PTHR30126:SF39">
    <property type="entry name" value="HTH-TYPE TRANSCRIPTIONAL REGULATOR CYSL"/>
    <property type="match status" value="1"/>
</dbReference>
<dbReference type="InterPro" id="IPR036388">
    <property type="entry name" value="WH-like_DNA-bd_sf"/>
</dbReference>
<proteinExistence type="inferred from homology"/>
<comment type="similarity">
    <text evidence="1">Belongs to the LysR transcriptional regulatory family.</text>
</comment>
<evidence type="ECO:0000259" key="5">
    <source>
        <dbReference type="PROSITE" id="PS50931"/>
    </source>
</evidence>
<evidence type="ECO:0000256" key="2">
    <source>
        <dbReference type="ARBA" id="ARBA00023015"/>
    </source>
</evidence>
<keyword evidence="4" id="KW-0804">Transcription</keyword>
<dbReference type="InterPro" id="IPR000847">
    <property type="entry name" value="LysR_HTH_N"/>
</dbReference>
<gene>
    <name evidence="6" type="ORF">NQ502_12200</name>
</gene>
<organism evidence="6 7">
    <name type="scientific">Ruminococcus gauvreauii</name>
    <dbReference type="NCBI Taxonomy" id="438033"/>
    <lineage>
        <taxon>Bacteria</taxon>
        <taxon>Bacillati</taxon>
        <taxon>Bacillota</taxon>
        <taxon>Clostridia</taxon>
        <taxon>Eubacteriales</taxon>
        <taxon>Oscillospiraceae</taxon>
        <taxon>Ruminococcus</taxon>
    </lineage>
</organism>
<dbReference type="Gene3D" id="3.40.190.290">
    <property type="match status" value="1"/>
</dbReference>
<name>A0ABY5VD43_9FIRM</name>
<evidence type="ECO:0000256" key="3">
    <source>
        <dbReference type="ARBA" id="ARBA00023125"/>
    </source>
</evidence>
<evidence type="ECO:0000256" key="1">
    <source>
        <dbReference type="ARBA" id="ARBA00009437"/>
    </source>
</evidence>
<dbReference type="Proteomes" id="UP001060164">
    <property type="component" value="Chromosome"/>
</dbReference>
<evidence type="ECO:0000313" key="7">
    <source>
        <dbReference type="Proteomes" id="UP001060164"/>
    </source>
</evidence>